<organism evidence="9">
    <name type="scientific">marine metagenome</name>
    <dbReference type="NCBI Taxonomy" id="408172"/>
    <lineage>
        <taxon>unclassified sequences</taxon>
        <taxon>metagenomes</taxon>
        <taxon>ecological metagenomes</taxon>
    </lineage>
</organism>
<comment type="subcellular location">
    <subcellularLocation>
        <location evidence="1">Membrane</location>
        <topology evidence="1">Multi-pass membrane protein</topology>
    </subcellularLocation>
</comment>
<evidence type="ECO:0000256" key="1">
    <source>
        <dbReference type="ARBA" id="ARBA00004141"/>
    </source>
</evidence>
<dbReference type="InterPro" id="IPR050925">
    <property type="entry name" value="Rhomboid_protease_S54"/>
</dbReference>
<feature type="domain" description="Peptidase S54 rhomboid" evidence="8">
    <location>
        <begin position="60"/>
        <end position="172"/>
    </location>
</feature>
<comment type="similarity">
    <text evidence="2">Belongs to the peptidase S54 family.</text>
</comment>
<sequence>MQYQFQSEQGNIPFRPQIFTEAIKVLISVNAILFLVRIIAKNQIDLAQIFGLSSESIWPMIWQPLTYMFVHGDFFHIFMNMFVLWMFGSELESIWGRDGFIKYYFTTGVGSGLVWLFFNIGNPYTVLIGASGAIYGLLLAYGLMFPNRKILIYFLFPVKVKYFVIFLGAMAFVS</sequence>
<dbReference type="InterPro" id="IPR022764">
    <property type="entry name" value="Peptidase_S54_rhomboid_dom"/>
</dbReference>
<keyword evidence="3 7" id="KW-0812">Transmembrane</keyword>
<dbReference type="GO" id="GO:0004252">
    <property type="term" value="F:serine-type endopeptidase activity"/>
    <property type="evidence" value="ECO:0007669"/>
    <property type="project" value="InterPro"/>
</dbReference>
<evidence type="ECO:0000313" key="9">
    <source>
        <dbReference type="EMBL" id="SVD73205.1"/>
    </source>
</evidence>
<dbReference type="EMBL" id="UINC01169592">
    <property type="protein sequence ID" value="SVD73205.1"/>
    <property type="molecule type" value="Genomic_DNA"/>
</dbReference>
<feature type="transmembrane region" description="Helical" evidence="7">
    <location>
        <begin position="150"/>
        <end position="173"/>
    </location>
</feature>
<feature type="non-terminal residue" evidence="9">
    <location>
        <position position="174"/>
    </location>
</feature>
<feature type="transmembrane region" description="Helical" evidence="7">
    <location>
        <begin position="21"/>
        <end position="40"/>
    </location>
</feature>
<proteinExistence type="inferred from homology"/>
<dbReference type="InterPro" id="IPR035952">
    <property type="entry name" value="Rhomboid-like_sf"/>
</dbReference>
<evidence type="ECO:0000256" key="2">
    <source>
        <dbReference type="ARBA" id="ARBA00009045"/>
    </source>
</evidence>
<dbReference type="SMART" id="SM01160">
    <property type="entry name" value="DUF1751"/>
    <property type="match status" value="1"/>
</dbReference>
<evidence type="ECO:0000256" key="4">
    <source>
        <dbReference type="ARBA" id="ARBA00022801"/>
    </source>
</evidence>
<evidence type="ECO:0000256" key="3">
    <source>
        <dbReference type="ARBA" id="ARBA00022692"/>
    </source>
</evidence>
<keyword evidence="6 7" id="KW-0472">Membrane</keyword>
<name>A0A382XRC9_9ZZZZ</name>
<feature type="transmembrane region" description="Helical" evidence="7">
    <location>
        <begin position="60"/>
        <end position="88"/>
    </location>
</feature>
<evidence type="ECO:0000256" key="7">
    <source>
        <dbReference type="SAM" id="Phobius"/>
    </source>
</evidence>
<feature type="transmembrane region" description="Helical" evidence="7">
    <location>
        <begin position="100"/>
        <end position="118"/>
    </location>
</feature>
<feature type="transmembrane region" description="Helical" evidence="7">
    <location>
        <begin position="124"/>
        <end position="143"/>
    </location>
</feature>
<dbReference type="SUPFAM" id="SSF144091">
    <property type="entry name" value="Rhomboid-like"/>
    <property type="match status" value="1"/>
</dbReference>
<evidence type="ECO:0000256" key="5">
    <source>
        <dbReference type="ARBA" id="ARBA00022989"/>
    </source>
</evidence>
<accession>A0A382XRC9</accession>
<keyword evidence="4" id="KW-0378">Hydrolase</keyword>
<dbReference type="GO" id="GO:0016020">
    <property type="term" value="C:membrane"/>
    <property type="evidence" value="ECO:0007669"/>
    <property type="project" value="UniProtKB-SubCell"/>
</dbReference>
<reference evidence="9" key="1">
    <citation type="submission" date="2018-05" db="EMBL/GenBank/DDBJ databases">
        <authorList>
            <person name="Lanie J.A."/>
            <person name="Ng W.-L."/>
            <person name="Kazmierczak K.M."/>
            <person name="Andrzejewski T.M."/>
            <person name="Davidsen T.M."/>
            <person name="Wayne K.J."/>
            <person name="Tettelin H."/>
            <person name="Glass J.I."/>
            <person name="Rusch D."/>
            <person name="Podicherti R."/>
            <person name="Tsui H.-C.T."/>
            <person name="Winkler M.E."/>
        </authorList>
    </citation>
    <scope>NUCLEOTIDE SEQUENCE</scope>
</reference>
<evidence type="ECO:0000259" key="8">
    <source>
        <dbReference type="Pfam" id="PF01694"/>
    </source>
</evidence>
<dbReference type="Pfam" id="PF01694">
    <property type="entry name" value="Rhomboid"/>
    <property type="match status" value="1"/>
</dbReference>
<protein>
    <recommendedName>
        <fullName evidence="8">Peptidase S54 rhomboid domain-containing protein</fullName>
    </recommendedName>
</protein>
<dbReference type="PANTHER" id="PTHR43731">
    <property type="entry name" value="RHOMBOID PROTEASE"/>
    <property type="match status" value="1"/>
</dbReference>
<keyword evidence="5 7" id="KW-1133">Transmembrane helix</keyword>
<dbReference type="AlphaFoldDB" id="A0A382XRC9"/>
<dbReference type="PANTHER" id="PTHR43731:SF14">
    <property type="entry name" value="PRESENILIN-ASSOCIATED RHOMBOID-LIKE PROTEIN, MITOCHONDRIAL"/>
    <property type="match status" value="1"/>
</dbReference>
<dbReference type="Gene3D" id="1.20.1540.10">
    <property type="entry name" value="Rhomboid-like"/>
    <property type="match status" value="1"/>
</dbReference>
<evidence type="ECO:0000256" key="6">
    <source>
        <dbReference type="ARBA" id="ARBA00023136"/>
    </source>
</evidence>
<gene>
    <name evidence="9" type="ORF">METZ01_LOCUS426059</name>
</gene>